<dbReference type="AlphaFoldDB" id="A0A060DJQ3"/>
<dbReference type="Proteomes" id="UP000027186">
    <property type="component" value="Plasmid AbAZ39_p1"/>
</dbReference>
<evidence type="ECO:0000313" key="1">
    <source>
        <dbReference type="EMBL" id="AIB14296.1"/>
    </source>
</evidence>
<accession>A0A060DJQ3</accession>
<protein>
    <recommendedName>
        <fullName evidence="5">Glycosyltransferase family 1 protein</fullName>
    </recommendedName>
</protein>
<dbReference type="OrthoDB" id="5443558at2"/>
<name>A0A060DJQ3_9PROT</name>
<dbReference type="Proteomes" id="UP000236268">
    <property type="component" value="Unassembled WGS sequence"/>
</dbReference>
<geneLocation type="plasmid" evidence="2">
    <name>p19unnamed</name>
</geneLocation>
<dbReference type="EMBL" id="POWG01000033">
    <property type="protein sequence ID" value="PNQ96299.1"/>
    <property type="molecule type" value="Genomic_DNA"/>
</dbReference>
<reference evidence="1 3" key="1">
    <citation type="journal article" date="2014" name="Genome Announc.">
        <title>Complete Genome Sequence of the Model Rhizosphere Strain Azospirillum brasilense Az39, Successfully Applied in Agriculture.</title>
        <authorList>
            <person name="Rivera D."/>
            <person name="Revale S."/>
            <person name="Molina R."/>
            <person name="Gualpa J."/>
            <person name="Puente M."/>
            <person name="Maroniche G."/>
            <person name="Paris G."/>
            <person name="Baker D."/>
            <person name="Clavijo B."/>
            <person name="McLay K."/>
            <person name="Spaepen S."/>
            <person name="Perticari A."/>
            <person name="Vazquez M."/>
            <person name="Wisniewski-Dye F."/>
            <person name="Watkins C."/>
            <person name="Martinez-Abarca F."/>
            <person name="Vanderleyden J."/>
            <person name="Cassan F."/>
        </authorList>
    </citation>
    <scope>NUCLEOTIDE SEQUENCE [LARGE SCALE GENOMIC DNA]</scope>
    <source>
        <strain evidence="1 3">Az39</strain>
        <plasmid evidence="1">AbAZ39_p1</plasmid>
    </source>
</reference>
<organism evidence="1 3">
    <name type="scientific">Azospirillum argentinense</name>
    <dbReference type="NCBI Taxonomy" id="2970906"/>
    <lineage>
        <taxon>Bacteria</taxon>
        <taxon>Pseudomonadati</taxon>
        <taxon>Pseudomonadota</taxon>
        <taxon>Alphaproteobacteria</taxon>
        <taxon>Rhodospirillales</taxon>
        <taxon>Azospirillaceae</taxon>
        <taxon>Azospirillum</taxon>
    </lineage>
</organism>
<gene>
    <name evidence="1" type="ORF">ABAZ39_20460</name>
    <name evidence="2" type="ORF">C1S70_24540</name>
</gene>
<evidence type="ECO:0000313" key="3">
    <source>
        <dbReference type="Proteomes" id="UP000027186"/>
    </source>
</evidence>
<proteinExistence type="predicted"/>
<reference evidence="2 4" key="2">
    <citation type="submission" date="2018-01" db="EMBL/GenBank/DDBJ databases">
        <title>Whole genome sequence of Azospirillum brasilense REC3 isolated from strawberry roots.</title>
        <authorList>
            <person name="Fontana C.A."/>
            <person name="Salazar S.M."/>
            <person name="Bassi D."/>
            <person name="Puglisi E."/>
            <person name="Lovaisa N.C."/>
            <person name="Toffoli L.M."/>
            <person name="Pedraza R."/>
            <person name="Cocconcelli P.S."/>
        </authorList>
    </citation>
    <scope>NUCLEOTIDE SEQUENCE [LARGE SCALE GENOMIC DNA]</scope>
    <source>
        <strain evidence="2 4">REC3</strain>
        <plasmid evidence="2">p19unnamed</plasmid>
    </source>
</reference>
<accession>A0A2K1FV19</accession>
<evidence type="ECO:0000313" key="4">
    <source>
        <dbReference type="Proteomes" id="UP000236268"/>
    </source>
</evidence>
<dbReference type="EMBL" id="CP007794">
    <property type="protein sequence ID" value="AIB14296.1"/>
    <property type="molecule type" value="Genomic_DNA"/>
</dbReference>
<dbReference type="KEGG" id="abq:ABAZ39_20460"/>
<evidence type="ECO:0000313" key="2">
    <source>
        <dbReference type="EMBL" id="PNQ96299.1"/>
    </source>
</evidence>
<sequence length="294" mass="32035">MAGGIDIVIIKKNGLGDAGASVFLEVAETLRFALRRLGIDAEIVWNRVGRRRRAIVLGGHDLTPEEGDRLPSGTILYNLEQIATLHPRNAHYLDLLRRCRVWDYSPRNIADLAGQGIRARLVPIGHVDEMTRIPNSPSPGIDVLFYGAVNPRRRAILDALGERGLTVVSLQHYYGALRDGFVADAKLVLNLHYYEAGIFEIVRVSHLLSNRKAVLAERHLGTEIDPDLLDAMAFAPYDGLVEAACALVADGARRTALAEAGYRRMRDRDAVALMRGAAADLGLSISEAGALTGS</sequence>
<geneLocation type="plasmid" evidence="1 3">
    <name>AbAZ39_p1</name>
</geneLocation>
<keyword evidence="1" id="KW-0614">Plasmid</keyword>
<evidence type="ECO:0008006" key="5">
    <source>
        <dbReference type="Google" id="ProtNLM"/>
    </source>
</evidence>
<dbReference type="RefSeq" id="WP_051658287.1">
    <property type="nucleotide sequence ID" value="NZ_CP007794.1"/>
</dbReference>